<gene>
    <name evidence="1" type="ORF">PIB30_103031</name>
</gene>
<comment type="caution">
    <text evidence="1">The sequence shown here is derived from an EMBL/GenBank/DDBJ whole genome shotgun (WGS) entry which is preliminary data.</text>
</comment>
<dbReference type="EMBL" id="JASCZI010033482">
    <property type="protein sequence ID" value="MED6128952.1"/>
    <property type="molecule type" value="Genomic_DNA"/>
</dbReference>
<organism evidence="1 2">
    <name type="scientific">Stylosanthes scabra</name>
    <dbReference type="NCBI Taxonomy" id="79078"/>
    <lineage>
        <taxon>Eukaryota</taxon>
        <taxon>Viridiplantae</taxon>
        <taxon>Streptophyta</taxon>
        <taxon>Embryophyta</taxon>
        <taxon>Tracheophyta</taxon>
        <taxon>Spermatophyta</taxon>
        <taxon>Magnoliopsida</taxon>
        <taxon>eudicotyledons</taxon>
        <taxon>Gunneridae</taxon>
        <taxon>Pentapetalae</taxon>
        <taxon>rosids</taxon>
        <taxon>fabids</taxon>
        <taxon>Fabales</taxon>
        <taxon>Fabaceae</taxon>
        <taxon>Papilionoideae</taxon>
        <taxon>50 kb inversion clade</taxon>
        <taxon>dalbergioids sensu lato</taxon>
        <taxon>Dalbergieae</taxon>
        <taxon>Pterocarpus clade</taxon>
        <taxon>Stylosanthes</taxon>
    </lineage>
</organism>
<proteinExistence type="predicted"/>
<feature type="non-terminal residue" evidence="1">
    <location>
        <position position="1"/>
    </location>
</feature>
<keyword evidence="2" id="KW-1185">Reference proteome</keyword>
<accession>A0ABU6RY74</accession>
<evidence type="ECO:0000313" key="2">
    <source>
        <dbReference type="Proteomes" id="UP001341840"/>
    </source>
</evidence>
<name>A0ABU6RY74_9FABA</name>
<reference evidence="1 2" key="1">
    <citation type="journal article" date="2023" name="Plants (Basel)">
        <title>Bridging the Gap: Combining Genomics and Transcriptomics Approaches to Understand Stylosanthes scabra, an Orphan Legume from the Brazilian Caatinga.</title>
        <authorList>
            <person name="Ferreira-Neto J.R.C."/>
            <person name="da Silva M.D."/>
            <person name="Binneck E."/>
            <person name="de Melo N.F."/>
            <person name="da Silva R.H."/>
            <person name="de Melo A.L.T.M."/>
            <person name="Pandolfi V."/>
            <person name="Bustamante F.O."/>
            <person name="Brasileiro-Vidal A.C."/>
            <person name="Benko-Iseppon A.M."/>
        </authorList>
    </citation>
    <scope>NUCLEOTIDE SEQUENCE [LARGE SCALE GENOMIC DNA]</scope>
    <source>
        <tissue evidence="1">Leaves</tissue>
    </source>
</reference>
<evidence type="ECO:0000313" key="1">
    <source>
        <dbReference type="EMBL" id="MED6128952.1"/>
    </source>
</evidence>
<protein>
    <submittedName>
        <fullName evidence="1">Uncharacterized protein</fullName>
    </submittedName>
</protein>
<sequence length="117" mass="13285">TAVPAEVDTTSLSSEFLLQSDVLLLPLRQRIVNRGLGHRIWLWRGRLVVLCRGISSGLSRGRGLCTRTRCPGRLNPRSWCGDHPHGWQTLCQGTCRDHRNRCGSWSRGLSLYRRSSF</sequence>
<dbReference type="Proteomes" id="UP001341840">
    <property type="component" value="Unassembled WGS sequence"/>
</dbReference>